<organism evidence="1 2">
    <name type="scientific">Pontibacter silvestris</name>
    <dbReference type="NCBI Taxonomy" id="2305183"/>
    <lineage>
        <taxon>Bacteria</taxon>
        <taxon>Pseudomonadati</taxon>
        <taxon>Bacteroidota</taxon>
        <taxon>Cytophagia</taxon>
        <taxon>Cytophagales</taxon>
        <taxon>Hymenobacteraceae</taxon>
        <taxon>Pontibacter</taxon>
    </lineage>
</organism>
<accession>A0ABW4WZR1</accession>
<proteinExistence type="predicted"/>
<keyword evidence="2" id="KW-1185">Reference proteome</keyword>
<comment type="caution">
    <text evidence="1">The sequence shown here is derived from an EMBL/GenBank/DDBJ whole genome shotgun (WGS) entry which is preliminary data.</text>
</comment>
<dbReference type="Proteomes" id="UP001597369">
    <property type="component" value="Unassembled WGS sequence"/>
</dbReference>
<gene>
    <name evidence="1" type="ORF">ACFSKU_12580</name>
</gene>
<evidence type="ECO:0000313" key="2">
    <source>
        <dbReference type="Proteomes" id="UP001597369"/>
    </source>
</evidence>
<protein>
    <submittedName>
        <fullName evidence="1">Uncharacterized protein</fullName>
    </submittedName>
</protein>
<sequence>MQFCIRACFECAKVGDVYLYGVT</sequence>
<dbReference type="EMBL" id="JBHUHV010000037">
    <property type="protein sequence ID" value="MFD2067723.1"/>
    <property type="molecule type" value="Genomic_DNA"/>
</dbReference>
<dbReference type="RefSeq" id="WP_377469976.1">
    <property type="nucleotide sequence ID" value="NZ_JAJJWI010000002.1"/>
</dbReference>
<reference evidence="2" key="1">
    <citation type="journal article" date="2019" name="Int. J. Syst. Evol. Microbiol.">
        <title>The Global Catalogue of Microorganisms (GCM) 10K type strain sequencing project: providing services to taxonomists for standard genome sequencing and annotation.</title>
        <authorList>
            <consortium name="The Broad Institute Genomics Platform"/>
            <consortium name="The Broad Institute Genome Sequencing Center for Infectious Disease"/>
            <person name="Wu L."/>
            <person name="Ma J."/>
        </authorList>
    </citation>
    <scope>NUCLEOTIDE SEQUENCE [LARGE SCALE GENOMIC DNA]</scope>
    <source>
        <strain evidence="2">JCM 16545</strain>
    </source>
</reference>
<evidence type="ECO:0000313" key="1">
    <source>
        <dbReference type="EMBL" id="MFD2067723.1"/>
    </source>
</evidence>
<name>A0ABW4WZR1_9BACT</name>